<dbReference type="GO" id="GO:0004479">
    <property type="term" value="F:methionyl-tRNA formyltransferase activity"/>
    <property type="evidence" value="ECO:0007669"/>
    <property type="project" value="UniProtKB-EC"/>
</dbReference>
<dbReference type="Pfam" id="PF00551">
    <property type="entry name" value="Formyl_trans_N"/>
    <property type="match status" value="1"/>
</dbReference>
<dbReference type="InterPro" id="IPR036477">
    <property type="entry name" value="Formyl_transf_N_sf"/>
</dbReference>
<dbReference type="InterPro" id="IPR002376">
    <property type="entry name" value="Formyl_transf_N"/>
</dbReference>
<comment type="similarity">
    <text evidence="1">Belongs to the Fmt family.</text>
</comment>
<proteinExistence type="inferred from homology"/>
<dbReference type="OrthoDB" id="10268103at2759"/>
<reference evidence="8" key="1">
    <citation type="submission" date="2022-07" db="EMBL/GenBank/DDBJ databases">
        <title>Phylogenomic reconstructions and comparative analyses of Kickxellomycotina fungi.</title>
        <authorList>
            <person name="Reynolds N.K."/>
            <person name="Stajich J.E."/>
            <person name="Barry K."/>
            <person name="Grigoriev I.V."/>
            <person name="Crous P."/>
            <person name="Smith M.E."/>
        </authorList>
    </citation>
    <scope>NUCLEOTIDE SEQUENCE</scope>
    <source>
        <strain evidence="8">NBRC 105414</strain>
    </source>
</reference>
<evidence type="ECO:0000256" key="1">
    <source>
        <dbReference type="ARBA" id="ARBA00010699"/>
    </source>
</evidence>
<keyword evidence="4" id="KW-0648">Protein biosynthesis</keyword>
<sequence>MLALLLLPRRRCAAVAPAPARWRRGLSSTAAALGLKVLFFGTDQFAERTLTAMMETRFSTSPIIDHIEVVCPPTVHKRRGKKDVVDWQSEAGVRARKLGLKVHHPPERGMALWQVPRPDPELCGSGGVFDIGVVSSFGRILPPSIVGAFPKGMINVHPSLLPKYRGPSPIQTAILNGDATTGVTVQELHPHRVDAGRILAQVPYKLGPHHTREYLMAELGYLGGLLAGKVLQNLDLVRKEAVEQDESQAVPTKMFTLQDTRIDWETMGAKDIYRMHRAHRGHGHVHSFLRIKNRYHMVKFVELEVAWPSRKPLADDFLDRPPGTIFNVRKVPYIEFPCIDGSRLHVYRFHVAGKQETDRFQFAAGYVKKSKDTRMVSIPCDPRRPTPPFVYPPDYRRPSLKDIDTWAGSKLHADEAQADEPQADEPQADEPQADEPQADEPQAGESATAQQSSPDPPQGAPASPAEQK</sequence>
<dbReference type="Gene3D" id="3.40.50.12230">
    <property type="match status" value="1"/>
</dbReference>
<accession>A0A9W8HBC9</accession>
<dbReference type="CDD" id="cd08646">
    <property type="entry name" value="FMT_core_Met-tRNA-FMT_N"/>
    <property type="match status" value="1"/>
</dbReference>
<feature type="domain" description="Formyl transferase N-terminal" evidence="6">
    <location>
        <begin position="130"/>
        <end position="218"/>
    </location>
</feature>
<dbReference type="SUPFAM" id="SSF53328">
    <property type="entry name" value="Formyltransferase"/>
    <property type="match status" value="1"/>
</dbReference>
<dbReference type="Proteomes" id="UP001140217">
    <property type="component" value="Unassembled WGS sequence"/>
</dbReference>
<dbReference type="PANTHER" id="PTHR11138:SF5">
    <property type="entry name" value="METHIONYL-TRNA FORMYLTRANSFERASE, MITOCHONDRIAL"/>
    <property type="match status" value="1"/>
</dbReference>
<keyword evidence="3 8" id="KW-0808">Transferase</keyword>
<evidence type="ECO:0000256" key="3">
    <source>
        <dbReference type="ARBA" id="ARBA00022679"/>
    </source>
</evidence>
<feature type="region of interest" description="Disordered" evidence="5">
    <location>
        <begin position="376"/>
        <end position="468"/>
    </location>
</feature>
<evidence type="ECO:0000313" key="9">
    <source>
        <dbReference type="Proteomes" id="UP001140217"/>
    </source>
</evidence>
<dbReference type="EC" id="2.1.2.9" evidence="2"/>
<organism evidence="8 9">
    <name type="scientific">Coemansia javaensis</name>
    <dbReference type="NCBI Taxonomy" id="2761396"/>
    <lineage>
        <taxon>Eukaryota</taxon>
        <taxon>Fungi</taxon>
        <taxon>Fungi incertae sedis</taxon>
        <taxon>Zoopagomycota</taxon>
        <taxon>Kickxellomycotina</taxon>
        <taxon>Kickxellomycetes</taxon>
        <taxon>Kickxellales</taxon>
        <taxon>Kickxellaceae</taxon>
        <taxon>Coemansia</taxon>
    </lineage>
</organism>
<name>A0A9W8HBC9_9FUNG</name>
<dbReference type="Pfam" id="PF02911">
    <property type="entry name" value="Formyl_trans_C"/>
    <property type="match status" value="1"/>
</dbReference>
<protein>
    <recommendedName>
        <fullName evidence="2">methionyl-tRNA formyltransferase</fullName>
        <ecNumber evidence="2">2.1.2.9</ecNumber>
    </recommendedName>
</protein>
<dbReference type="GO" id="GO:0005739">
    <property type="term" value="C:mitochondrion"/>
    <property type="evidence" value="ECO:0007669"/>
    <property type="project" value="TreeGrafter"/>
</dbReference>
<comment type="caution">
    <text evidence="8">The sequence shown here is derived from an EMBL/GenBank/DDBJ whole genome shotgun (WGS) entry which is preliminary data.</text>
</comment>
<dbReference type="InterPro" id="IPR005793">
    <property type="entry name" value="Formyl_trans_C"/>
</dbReference>
<evidence type="ECO:0000256" key="5">
    <source>
        <dbReference type="SAM" id="MobiDB-lite"/>
    </source>
</evidence>
<feature type="compositionally biased region" description="Acidic residues" evidence="5">
    <location>
        <begin position="416"/>
        <end position="438"/>
    </location>
</feature>
<evidence type="ECO:0000259" key="6">
    <source>
        <dbReference type="Pfam" id="PF00551"/>
    </source>
</evidence>
<dbReference type="EMBL" id="JANBUL010000196">
    <property type="protein sequence ID" value="KAJ2779055.1"/>
    <property type="molecule type" value="Genomic_DNA"/>
</dbReference>
<dbReference type="PANTHER" id="PTHR11138">
    <property type="entry name" value="METHIONYL-TRNA FORMYLTRANSFERASE"/>
    <property type="match status" value="1"/>
</dbReference>
<evidence type="ECO:0000259" key="7">
    <source>
        <dbReference type="Pfam" id="PF02911"/>
    </source>
</evidence>
<feature type="compositionally biased region" description="Basic and acidic residues" evidence="5">
    <location>
        <begin position="394"/>
        <end position="404"/>
    </location>
</feature>
<feature type="domain" description="Formyl transferase C-terminal" evidence="7">
    <location>
        <begin position="258"/>
        <end position="366"/>
    </location>
</feature>
<gene>
    <name evidence="8" type="primary">FMT1</name>
    <name evidence="8" type="ORF">H4R18_004233</name>
</gene>
<evidence type="ECO:0000256" key="2">
    <source>
        <dbReference type="ARBA" id="ARBA00012261"/>
    </source>
</evidence>
<keyword evidence="9" id="KW-1185">Reference proteome</keyword>
<dbReference type="AlphaFoldDB" id="A0A9W8HBC9"/>
<evidence type="ECO:0000256" key="4">
    <source>
        <dbReference type="ARBA" id="ARBA00022917"/>
    </source>
</evidence>
<evidence type="ECO:0000313" key="8">
    <source>
        <dbReference type="EMBL" id="KAJ2779055.1"/>
    </source>
</evidence>
<dbReference type="InterPro" id="IPR041711">
    <property type="entry name" value="Met-tRNA-FMT_N"/>
</dbReference>